<keyword evidence="6 7" id="KW-0472">Membrane</keyword>
<evidence type="ECO:0000259" key="8">
    <source>
        <dbReference type="PROSITE" id="PS50893"/>
    </source>
</evidence>
<dbReference type="Pfam" id="PF00005">
    <property type="entry name" value="ABC_tran"/>
    <property type="match status" value="1"/>
</dbReference>
<organism evidence="10 11">
    <name type="scientific">Thalassobacillus devorans</name>
    <dbReference type="NCBI Taxonomy" id="279813"/>
    <lineage>
        <taxon>Bacteria</taxon>
        <taxon>Bacillati</taxon>
        <taxon>Bacillota</taxon>
        <taxon>Bacilli</taxon>
        <taxon>Bacillales</taxon>
        <taxon>Bacillaceae</taxon>
        <taxon>Thalassobacillus</taxon>
    </lineage>
</organism>
<dbReference type="PROSITE" id="PS00211">
    <property type="entry name" value="ABC_TRANSPORTER_1"/>
    <property type="match status" value="1"/>
</dbReference>
<keyword evidence="4 10" id="KW-0067">ATP-binding</keyword>
<feature type="transmembrane region" description="Helical" evidence="7">
    <location>
        <begin position="155"/>
        <end position="174"/>
    </location>
</feature>
<feature type="transmembrane region" description="Helical" evidence="7">
    <location>
        <begin position="52"/>
        <end position="72"/>
    </location>
</feature>
<feature type="transmembrane region" description="Helical" evidence="7">
    <location>
        <begin position="126"/>
        <end position="149"/>
    </location>
</feature>
<evidence type="ECO:0000256" key="6">
    <source>
        <dbReference type="ARBA" id="ARBA00023136"/>
    </source>
</evidence>
<dbReference type="PROSITE" id="PS50929">
    <property type="entry name" value="ABC_TM1F"/>
    <property type="match status" value="1"/>
</dbReference>
<evidence type="ECO:0000313" key="10">
    <source>
        <dbReference type="EMBL" id="GGC96306.1"/>
    </source>
</evidence>
<evidence type="ECO:0000256" key="3">
    <source>
        <dbReference type="ARBA" id="ARBA00022741"/>
    </source>
</evidence>
<gene>
    <name evidence="10" type="primary">yfiB</name>
    <name evidence="10" type="ORF">GCM10007216_28850</name>
</gene>
<comment type="caution">
    <text evidence="10">The sequence shown here is derived from an EMBL/GenBank/DDBJ whole genome shotgun (WGS) entry which is preliminary data.</text>
</comment>
<evidence type="ECO:0000259" key="9">
    <source>
        <dbReference type="PROSITE" id="PS50929"/>
    </source>
</evidence>
<evidence type="ECO:0000256" key="2">
    <source>
        <dbReference type="ARBA" id="ARBA00022692"/>
    </source>
</evidence>
<dbReference type="InterPro" id="IPR036640">
    <property type="entry name" value="ABC1_TM_sf"/>
</dbReference>
<evidence type="ECO:0000256" key="1">
    <source>
        <dbReference type="ARBA" id="ARBA00004651"/>
    </source>
</evidence>
<protein>
    <submittedName>
        <fullName evidence="10">ABC transporter ATP-binding protein YfiB</fullName>
    </submittedName>
</protein>
<reference evidence="11" key="1">
    <citation type="journal article" date="2019" name="Int. J. Syst. Evol. Microbiol.">
        <title>The Global Catalogue of Microorganisms (GCM) 10K type strain sequencing project: providing services to taxonomists for standard genome sequencing and annotation.</title>
        <authorList>
            <consortium name="The Broad Institute Genomics Platform"/>
            <consortium name="The Broad Institute Genome Sequencing Center for Infectious Disease"/>
            <person name="Wu L."/>
            <person name="Ma J."/>
        </authorList>
    </citation>
    <scope>NUCLEOTIDE SEQUENCE [LARGE SCALE GENOMIC DNA]</scope>
    <source>
        <strain evidence="11">CCM 7282</strain>
    </source>
</reference>
<keyword evidence="5 7" id="KW-1133">Transmembrane helix</keyword>
<dbReference type="InterPro" id="IPR003593">
    <property type="entry name" value="AAA+_ATPase"/>
</dbReference>
<dbReference type="PANTHER" id="PTHR43394:SF1">
    <property type="entry name" value="ATP-BINDING CASSETTE SUB-FAMILY B MEMBER 10, MITOCHONDRIAL"/>
    <property type="match status" value="1"/>
</dbReference>
<dbReference type="Proteomes" id="UP000619534">
    <property type="component" value="Unassembled WGS sequence"/>
</dbReference>
<feature type="transmembrane region" description="Helical" evidence="7">
    <location>
        <begin position="278"/>
        <end position="296"/>
    </location>
</feature>
<dbReference type="Pfam" id="PF00664">
    <property type="entry name" value="ABC_membrane"/>
    <property type="match status" value="1"/>
</dbReference>
<dbReference type="PROSITE" id="PS50893">
    <property type="entry name" value="ABC_TRANSPORTER_2"/>
    <property type="match status" value="1"/>
</dbReference>
<dbReference type="InterPro" id="IPR003439">
    <property type="entry name" value="ABC_transporter-like_ATP-bd"/>
</dbReference>
<evidence type="ECO:0000256" key="7">
    <source>
        <dbReference type="SAM" id="Phobius"/>
    </source>
</evidence>
<dbReference type="InterPro" id="IPR017871">
    <property type="entry name" value="ABC_transporter-like_CS"/>
</dbReference>
<feature type="domain" description="ABC transporter" evidence="8">
    <location>
        <begin position="332"/>
        <end position="565"/>
    </location>
</feature>
<keyword evidence="11" id="KW-1185">Reference proteome</keyword>
<dbReference type="PANTHER" id="PTHR43394">
    <property type="entry name" value="ATP-DEPENDENT PERMEASE MDL1, MITOCHONDRIAL"/>
    <property type="match status" value="1"/>
</dbReference>
<evidence type="ECO:0000256" key="4">
    <source>
        <dbReference type="ARBA" id="ARBA00022840"/>
    </source>
</evidence>
<keyword evidence="2 7" id="KW-0812">Transmembrane</keyword>
<dbReference type="Gene3D" id="3.40.50.300">
    <property type="entry name" value="P-loop containing nucleotide triphosphate hydrolases"/>
    <property type="match status" value="1"/>
</dbReference>
<dbReference type="SMART" id="SM00382">
    <property type="entry name" value="AAA"/>
    <property type="match status" value="1"/>
</dbReference>
<evidence type="ECO:0000313" key="11">
    <source>
        <dbReference type="Proteomes" id="UP000619534"/>
    </source>
</evidence>
<dbReference type="InterPro" id="IPR011527">
    <property type="entry name" value="ABC1_TM_dom"/>
</dbReference>
<dbReference type="SUPFAM" id="SSF90123">
    <property type="entry name" value="ABC transporter transmembrane region"/>
    <property type="match status" value="1"/>
</dbReference>
<dbReference type="EMBL" id="BMCJ01000005">
    <property type="protein sequence ID" value="GGC96306.1"/>
    <property type="molecule type" value="Genomic_DNA"/>
</dbReference>
<evidence type="ECO:0000256" key="5">
    <source>
        <dbReference type="ARBA" id="ARBA00022989"/>
    </source>
</evidence>
<sequence length="572" mass="63908">MRRIFTYAYTYKTSMYIGLFLMLVELVVELIQPLFMAKIIDDGILQEDMTTVAIWGGILVAISLIAFVAGIINSFFAANVSQGAGYDLRDDMFRKVQEFTSKNFQRFATPTLITRMTNDVTQIQNLIFMFMRIALRAPLFIIGGLVMAFTVHKELATILLLSVPVMLLFLFWILTKGVTYFRRVQEKLDNLNTIIRENLAGIRLIKGFNRGDYEESRFQGANTSLMNDNKRALWLMELAMPMVMLSMNLIILVILWFGAIGLNVGTAQAGEVVAIINYATRMMFTFSVFTFLIMVFSRGKASANRITEILDAEGETVDDRADGVNKEIQGAIGFQEVNYTYPGMKVPAIETINFEAKAGETIGILGETGSGKSTLLHLIPRLQEASGGQVFIDGLSIEHYDVIALRKQISLIPQEIHLFSGTVMENIQWGKNDASEEEVIEAAKDAQIHAFISTLPDGYQTKLGQKGITFSGGQKQRLSIARALIRNPKILILDDSTSALDAHTESRLMTSLRKKDCTVLIVAQKISSLKAADMILLMHQGKIVGSGDHNSLLRYNAYYQQVYQSQQETEAL</sequence>
<proteinExistence type="predicted"/>
<dbReference type="InterPro" id="IPR039421">
    <property type="entry name" value="Type_1_exporter"/>
</dbReference>
<feature type="transmembrane region" description="Helical" evidence="7">
    <location>
        <begin position="16"/>
        <end position="40"/>
    </location>
</feature>
<accession>A0ABQ1PFL9</accession>
<feature type="transmembrane region" description="Helical" evidence="7">
    <location>
        <begin position="232"/>
        <end position="258"/>
    </location>
</feature>
<dbReference type="CDD" id="cd18548">
    <property type="entry name" value="ABC_6TM_Tm287_like"/>
    <property type="match status" value="1"/>
</dbReference>
<dbReference type="Gene3D" id="1.20.1560.10">
    <property type="entry name" value="ABC transporter type 1, transmembrane domain"/>
    <property type="match status" value="1"/>
</dbReference>
<keyword evidence="3" id="KW-0547">Nucleotide-binding</keyword>
<dbReference type="RefSeq" id="WP_062443038.1">
    <property type="nucleotide sequence ID" value="NZ_BMCJ01000005.1"/>
</dbReference>
<dbReference type="GO" id="GO:0005524">
    <property type="term" value="F:ATP binding"/>
    <property type="evidence" value="ECO:0007669"/>
    <property type="project" value="UniProtKB-KW"/>
</dbReference>
<comment type="subcellular location">
    <subcellularLocation>
        <location evidence="1">Cell membrane</location>
        <topology evidence="1">Multi-pass membrane protein</topology>
    </subcellularLocation>
</comment>
<name>A0ABQ1PFL9_9BACI</name>
<dbReference type="SUPFAM" id="SSF52540">
    <property type="entry name" value="P-loop containing nucleoside triphosphate hydrolases"/>
    <property type="match status" value="1"/>
</dbReference>
<feature type="domain" description="ABC transmembrane type-1" evidence="9">
    <location>
        <begin position="17"/>
        <end position="298"/>
    </location>
</feature>
<dbReference type="InterPro" id="IPR027417">
    <property type="entry name" value="P-loop_NTPase"/>
</dbReference>